<dbReference type="InterPro" id="IPR008972">
    <property type="entry name" value="Cupredoxin"/>
</dbReference>
<evidence type="ECO:0000313" key="6">
    <source>
        <dbReference type="Proteomes" id="UP001498476"/>
    </source>
</evidence>
<dbReference type="PROSITE" id="PS00079">
    <property type="entry name" value="MULTICOPPER_OXIDASE1"/>
    <property type="match status" value="1"/>
</dbReference>
<accession>A0ABR1GIG7</accession>
<dbReference type="EMBL" id="JAZAVJ010000383">
    <property type="protein sequence ID" value="KAK7398067.1"/>
    <property type="molecule type" value="Genomic_DNA"/>
</dbReference>
<keyword evidence="3" id="KW-0325">Glycoprotein</keyword>
<sequence length="245" mass="28056">MMWVKSINDEKFILDVTNEVIAPDGWEVQRMLFNGTYPGPTLEGNWGDTFNPKHICHGCLDEMSLNPKSIVHRNVTLPANTNFTKESYKVHLVGYPDEYKEDLVLYKWVLKDLSFYLDWSEPSLSLVKIASEKGWKEPKFPKGYEPVDLDYKDNSWVYFLIEGKFQESLDNTTLNNPGVWLMHCHIAWHASGGLALQFVESPHKIGPAFMKSGIFPKYSETCANWGAYYAVFNKNNNATQKDSGV</sequence>
<comment type="caution">
    <text evidence="5">The sequence shown here is derived from an EMBL/GenBank/DDBJ whole genome shotgun (WGS) entry which is preliminary data.</text>
</comment>
<dbReference type="PROSITE" id="PS00080">
    <property type="entry name" value="MULTICOPPER_OXIDASE2"/>
    <property type="match status" value="1"/>
</dbReference>
<dbReference type="SUPFAM" id="SSF49503">
    <property type="entry name" value="Cupredoxins"/>
    <property type="match status" value="1"/>
</dbReference>
<reference evidence="5 6" key="1">
    <citation type="journal article" date="2025" name="Microbiol. Resour. Announc.">
        <title>Draft genome sequences for Neonectria magnoliae and Neonectria punicea, canker pathogens of Liriodendron tulipifera and Acer saccharum in West Virginia.</title>
        <authorList>
            <person name="Petronek H.M."/>
            <person name="Kasson M.T."/>
            <person name="Metheny A.M."/>
            <person name="Stauder C.M."/>
            <person name="Lovett B."/>
            <person name="Lynch S.C."/>
            <person name="Garnas J.R."/>
            <person name="Kasson L.R."/>
            <person name="Stajich J.E."/>
        </authorList>
    </citation>
    <scope>NUCLEOTIDE SEQUENCE [LARGE SCALE GENOMIC DNA]</scope>
    <source>
        <strain evidence="5 6">NRRL 64653</strain>
    </source>
</reference>
<dbReference type="InterPro" id="IPR011706">
    <property type="entry name" value="Cu-oxidase_C"/>
</dbReference>
<keyword evidence="6" id="KW-1185">Reference proteome</keyword>
<dbReference type="Proteomes" id="UP001498476">
    <property type="component" value="Unassembled WGS sequence"/>
</dbReference>
<keyword evidence="2" id="KW-0732">Signal</keyword>
<proteinExistence type="predicted"/>
<gene>
    <name evidence="5" type="ORF">QQX98_012575</name>
</gene>
<evidence type="ECO:0000256" key="3">
    <source>
        <dbReference type="ARBA" id="ARBA00023180"/>
    </source>
</evidence>
<protein>
    <recommendedName>
        <fullName evidence="4">Plastocyanin-like domain-containing protein</fullName>
    </recommendedName>
</protein>
<keyword evidence="1" id="KW-0479">Metal-binding</keyword>
<name>A0ABR1GIG7_9HYPO</name>
<organism evidence="5 6">
    <name type="scientific">Neonectria punicea</name>
    <dbReference type="NCBI Taxonomy" id="979145"/>
    <lineage>
        <taxon>Eukaryota</taxon>
        <taxon>Fungi</taxon>
        <taxon>Dikarya</taxon>
        <taxon>Ascomycota</taxon>
        <taxon>Pezizomycotina</taxon>
        <taxon>Sordariomycetes</taxon>
        <taxon>Hypocreomycetidae</taxon>
        <taxon>Hypocreales</taxon>
        <taxon>Nectriaceae</taxon>
        <taxon>Neonectria</taxon>
    </lineage>
</organism>
<dbReference type="InterPro" id="IPR033138">
    <property type="entry name" value="Cu_oxidase_CS"/>
</dbReference>
<evidence type="ECO:0000256" key="1">
    <source>
        <dbReference type="ARBA" id="ARBA00022723"/>
    </source>
</evidence>
<evidence type="ECO:0000256" key="2">
    <source>
        <dbReference type="ARBA" id="ARBA00022729"/>
    </source>
</evidence>
<dbReference type="Pfam" id="PF07731">
    <property type="entry name" value="Cu-oxidase_2"/>
    <property type="match status" value="1"/>
</dbReference>
<dbReference type="Gene3D" id="2.60.40.420">
    <property type="entry name" value="Cupredoxins - blue copper proteins"/>
    <property type="match status" value="2"/>
</dbReference>
<evidence type="ECO:0000313" key="5">
    <source>
        <dbReference type="EMBL" id="KAK7398067.1"/>
    </source>
</evidence>
<evidence type="ECO:0000259" key="4">
    <source>
        <dbReference type="Pfam" id="PF07731"/>
    </source>
</evidence>
<dbReference type="InterPro" id="IPR002355">
    <property type="entry name" value="Cu_oxidase_Cu_BS"/>
</dbReference>
<feature type="domain" description="Plastocyanin-like" evidence="4">
    <location>
        <begin position="173"/>
        <end position="203"/>
    </location>
</feature>